<keyword evidence="2" id="KW-0732">Signal</keyword>
<evidence type="ECO:0000256" key="2">
    <source>
        <dbReference type="SAM" id="SignalP"/>
    </source>
</evidence>
<organism evidence="3 4">
    <name type="scientific">Intrasporangium calvum</name>
    <dbReference type="NCBI Taxonomy" id="53358"/>
    <lineage>
        <taxon>Bacteria</taxon>
        <taxon>Bacillati</taxon>
        <taxon>Actinomycetota</taxon>
        <taxon>Actinomycetes</taxon>
        <taxon>Micrococcales</taxon>
        <taxon>Intrasporangiaceae</taxon>
        <taxon>Intrasporangium</taxon>
    </lineage>
</organism>
<accession>A0ABT5GD87</accession>
<evidence type="ECO:0000313" key="3">
    <source>
        <dbReference type="EMBL" id="MDC5696245.1"/>
    </source>
</evidence>
<feature type="signal peptide" evidence="2">
    <location>
        <begin position="1"/>
        <end position="28"/>
    </location>
</feature>
<dbReference type="Proteomes" id="UP001150259">
    <property type="component" value="Unassembled WGS sequence"/>
</dbReference>
<evidence type="ECO:0000313" key="4">
    <source>
        <dbReference type="Proteomes" id="UP001150259"/>
    </source>
</evidence>
<sequence>MAFPTRGRRLRTLVLLTVPLGLALSACGEVESPAPASTGSTLSTPGAPVDLPAGPSATTAPSEPAPPSFVDRAKIVAEAVRRAGVPQQPEGPVLLGSWVVDLGFETDAQKVAWAAGRVTLDSGVPKDEIGVSTMTLPDGTERPVDVITPDESLARALQDATGDCTGVASDECRLTLTDAELTTARVPTTEGEARVPAWSFTVQGMARPIVIVATAPGILEPPAQQPAPLPSLPAAEPGLSSADALSAVSGRTITVQLGHGACDRDLTGHAVEFPDLVVVGGTFTPPDPGTMCTMQYLLSPTVLQLAEPLGERVVIDIASGAPRFLGMPVS</sequence>
<feature type="chain" id="PRO_5047294921" description="Lipoprotein" evidence="2">
    <location>
        <begin position="29"/>
        <end position="330"/>
    </location>
</feature>
<reference evidence="3 4" key="1">
    <citation type="submission" date="2022-11" db="EMBL/GenBank/DDBJ databases">
        <title>Anaerobic phenanthrene biodegradation by a DNRA strain PheN6.</title>
        <authorList>
            <person name="Zhang Z."/>
        </authorList>
    </citation>
    <scope>NUCLEOTIDE SEQUENCE [LARGE SCALE GENOMIC DNA]</scope>
    <source>
        <strain evidence="3 4">PheN6</strain>
    </source>
</reference>
<gene>
    <name evidence="3" type="ORF">OO014_03175</name>
</gene>
<evidence type="ECO:0000256" key="1">
    <source>
        <dbReference type="SAM" id="MobiDB-lite"/>
    </source>
</evidence>
<evidence type="ECO:0008006" key="5">
    <source>
        <dbReference type="Google" id="ProtNLM"/>
    </source>
</evidence>
<keyword evidence="4" id="KW-1185">Reference proteome</keyword>
<dbReference type="RefSeq" id="WP_272460822.1">
    <property type="nucleotide sequence ID" value="NZ_JAPFQL010000008.1"/>
</dbReference>
<comment type="caution">
    <text evidence="3">The sequence shown here is derived from an EMBL/GenBank/DDBJ whole genome shotgun (WGS) entry which is preliminary data.</text>
</comment>
<feature type="region of interest" description="Disordered" evidence="1">
    <location>
        <begin position="31"/>
        <end position="68"/>
    </location>
</feature>
<dbReference type="PROSITE" id="PS51257">
    <property type="entry name" value="PROKAR_LIPOPROTEIN"/>
    <property type="match status" value="1"/>
</dbReference>
<feature type="compositionally biased region" description="Low complexity" evidence="1">
    <location>
        <begin position="52"/>
        <end position="62"/>
    </location>
</feature>
<feature type="compositionally biased region" description="Polar residues" evidence="1">
    <location>
        <begin position="35"/>
        <end position="44"/>
    </location>
</feature>
<proteinExistence type="predicted"/>
<protein>
    <recommendedName>
        <fullName evidence="5">Lipoprotein</fullName>
    </recommendedName>
</protein>
<dbReference type="EMBL" id="JAPFQL010000008">
    <property type="protein sequence ID" value="MDC5696245.1"/>
    <property type="molecule type" value="Genomic_DNA"/>
</dbReference>
<name>A0ABT5GD87_9MICO</name>